<evidence type="ECO:0000256" key="7">
    <source>
        <dbReference type="ARBA" id="ARBA00023237"/>
    </source>
</evidence>
<dbReference type="RefSeq" id="WP_115611807.1">
    <property type="nucleotide sequence ID" value="NZ_JBHLZC010000002.1"/>
</dbReference>
<dbReference type="GO" id="GO:0015344">
    <property type="term" value="F:siderophore uptake transmembrane transporter activity"/>
    <property type="evidence" value="ECO:0007669"/>
    <property type="project" value="TreeGrafter"/>
</dbReference>
<keyword evidence="6" id="KW-0472">Membrane</keyword>
<dbReference type="SUPFAM" id="SSF56935">
    <property type="entry name" value="Porins"/>
    <property type="match status" value="1"/>
</dbReference>
<dbReference type="GO" id="GO:0009279">
    <property type="term" value="C:cell outer membrane"/>
    <property type="evidence" value="ECO:0007669"/>
    <property type="project" value="UniProtKB-SubCell"/>
</dbReference>
<evidence type="ECO:0000256" key="2">
    <source>
        <dbReference type="ARBA" id="ARBA00022448"/>
    </source>
</evidence>
<dbReference type="Gene3D" id="2.40.170.20">
    <property type="entry name" value="TonB-dependent receptor, beta-barrel domain"/>
    <property type="match status" value="1"/>
</dbReference>
<proteinExistence type="predicted"/>
<dbReference type="InterPro" id="IPR010917">
    <property type="entry name" value="TonB_rcpt_CS"/>
</dbReference>
<evidence type="ECO:0000256" key="6">
    <source>
        <dbReference type="ARBA" id="ARBA00023136"/>
    </source>
</evidence>
<keyword evidence="7" id="KW-0998">Cell outer membrane</keyword>
<keyword evidence="5" id="KW-0798">TonB box</keyword>
<dbReference type="AlphaFoldDB" id="A0A381E9K8"/>
<evidence type="ECO:0000259" key="8">
    <source>
        <dbReference type="Pfam" id="PF00593"/>
    </source>
</evidence>
<organism evidence="9 10">
    <name type="scientific">Cardiobacterium valvarum</name>
    <dbReference type="NCBI Taxonomy" id="194702"/>
    <lineage>
        <taxon>Bacteria</taxon>
        <taxon>Pseudomonadati</taxon>
        <taxon>Pseudomonadota</taxon>
        <taxon>Gammaproteobacteria</taxon>
        <taxon>Cardiobacteriales</taxon>
        <taxon>Cardiobacteriaceae</taxon>
        <taxon>Cardiobacterium</taxon>
    </lineage>
</organism>
<keyword evidence="4" id="KW-0812">Transmembrane</keyword>
<protein>
    <submittedName>
        <fullName evidence="9">Outer membrane cobalamin receptor protein</fullName>
    </submittedName>
</protein>
<feature type="domain" description="TonB-dependent receptor-like beta-barrel" evidence="8">
    <location>
        <begin position="114"/>
        <end position="586"/>
    </location>
</feature>
<dbReference type="PANTHER" id="PTHR30069:SF49">
    <property type="entry name" value="OUTER MEMBRANE PROTEIN C"/>
    <property type="match status" value="1"/>
</dbReference>
<evidence type="ECO:0000313" key="10">
    <source>
        <dbReference type="Proteomes" id="UP000254572"/>
    </source>
</evidence>
<reference evidence="9 10" key="1">
    <citation type="submission" date="2018-06" db="EMBL/GenBank/DDBJ databases">
        <authorList>
            <consortium name="Pathogen Informatics"/>
            <person name="Doyle S."/>
        </authorList>
    </citation>
    <scope>NUCLEOTIDE SEQUENCE [LARGE SCALE GENOMIC DNA]</scope>
    <source>
        <strain evidence="9 10">NCTC13294</strain>
    </source>
</reference>
<keyword evidence="10" id="KW-1185">Reference proteome</keyword>
<dbReference type="InterPro" id="IPR000531">
    <property type="entry name" value="Beta-barrel_TonB"/>
</dbReference>
<dbReference type="EMBL" id="UFUW01000001">
    <property type="protein sequence ID" value="SUX23583.1"/>
    <property type="molecule type" value="Genomic_DNA"/>
</dbReference>
<evidence type="ECO:0000256" key="4">
    <source>
        <dbReference type="ARBA" id="ARBA00022692"/>
    </source>
</evidence>
<evidence type="ECO:0000256" key="1">
    <source>
        <dbReference type="ARBA" id="ARBA00004571"/>
    </source>
</evidence>
<dbReference type="PANTHER" id="PTHR30069">
    <property type="entry name" value="TONB-DEPENDENT OUTER MEMBRANE RECEPTOR"/>
    <property type="match status" value="1"/>
</dbReference>
<evidence type="ECO:0000256" key="3">
    <source>
        <dbReference type="ARBA" id="ARBA00022452"/>
    </source>
</evidence>
<dbReference type="Pfam" id="PF00593">
    <property type="entry name" value="TonB_dep_Rec_b-barrel"/>
    <property type="match status" value="1"/>
</dbReference>
<dbReference type="GO" id="GO:0044718">
    <property type="term" value="P:siderophore transmembrane transport"/>
    <property type="evidence" value="ECO:0007669"/>
    <property type="project" value="TreeGrafter"/>
</dbReference>
<name>A0A381E9K8_9GAMM</name>
<keyword evidence="3" id="KW-1134">Transmembrane beta strand</keyword>
<dbReference type="OrthoDB" id="5332150at2"/>
<sequence>MRIYYLLPALALAGAHAEEATDLASADAYRMQYTFGPPPVITPQADINTPLENQFDYQRPWLDPNVANDVGSSTTRALQLGAQLGSHGNSGRALLRLRGSNAYLIGNAYRQHLGDYKDGSGRRVNAGYTRDGEALVAGAVPNAMQEYRLGVVRDNISNDKQPGNQMDALATRRVVVNGMARLGAQDQSNTLNLSARNIHLDRRADNYSLRRATPQRVNMKVERNLYDLSADYRLQYSDQRSHIGLKYSHDNHNAERYLNTPRGLVRNAYRFPDVHSDHWHLYYDHYWNITPAHQLGGGLSYDHLTANPRAKNRAARIGTQTIPAPNQLWQRYYGRGLNNNAKTDGIGAVLAYEFRPNGQQKYRIAVDSLIRQPDNTERFHALPGQNGMGWIGNPHLKPERHNRISLAATWQGAGWREYGKVANGDLDGAWQIEAKADYDKVGNFITLDRARGQKGIRQKDGSIISRNVDATLIGAEIGAAKSLSTNLAARSKIRYQYGENDSDNRALYHVRPFTADIALDWHDYAPFGSYNLGANLHYAHKNSRRDSNRATGLGLDYPTAGYATVNLYGSLQTRDRFAVTLGVNNLFNRRYFAYNEQPHTAAINPNPVAAPGRSVWLGFNYNF</sequence>
<gene>
    <name evidence="9" type="ORF">NCTC13294_01560</name>
</gene>
<dbReference type="Proteomes" id="UP000254572">
    <property type="component" value="Unassembled WGS sequence"/>
</dbReference>
<evidence type="ECO:0000256" key="5">
    <source>
        <dbReference type="ARBA" id="ARBA00023077"/>
    </source>
</evidence>
<keyword evidence="2" id="KW-0813">Transport</keyword>
<accession>A0A381E9K8</accession>
<keyword evidence="9" id="KW-0675">Receptor</keyword>
<dbReference type="PROSITE" id="PS01156">
    <property type="entry name" value="TONB_DEPENDENT_REC_2"/>
    <property type="match status" value="1"/>
</dbReference>
<dbReference type="InterPro" id="IPR039426">
    <property type="entry name" value="TonB-dep_rcpt-like"/>
</dbReference>
<dbReference type="InterPro" id="IPR036942">
    <property type="entry name" value="Beta-barrel_TonB_sf"/>
</dbReference>
<evidence type="ECO:0000313" key="9">
    <source>
        <dbReference type="EMBL" id="SUX23583.1"/>
    </source>
</evidence>
<comment type="subcellular location">
    <subcellularLocation>
        <location evidence="1">Cell outer membrane</location>
        <topology evidence="1">Multi-pass membrane protein</topology>
    </subcellularLocation>
</comment>